<name>A0A2T3KGQ2_9GAMM</name>
<feature type="region of interest" description="Disordered" evidence="1">
    <location>
        <begin position="1337"/>
        <end position="1356"/>
    </location>
</feature>
<feature type="domain" description="GEVED" evidence="4">
    <location>
        <begin position="3088"/>
        <end position="3167"/>
    </location>
</feature>
<dbReference type="InterPro" id="IPR018247">
    <property type="entry name" value="EF_Hand_1_Ca_BS"/>
</dbReference>
<feature type="domain" description="GEVED" evidence="4">
    <location>
        <begin position="3456"/>
        <end position="3535"/>
    </location>
</feature>
<feature type="domain" description="GEVED" evidence="4">
    <location>
        <begin position="2332"/>
        <end position="2417"/>
    </location>
</feature>
<feature type="region of interest" description="Disordered" evidence="1">
    <location>
        <begin position="2714"/>
        <end position="2769"/>
    </location>
</feature>
<sequence>MLRINKNWVVIAITLILSYLFLNFSNKFYFTENNSHGSSLSNKRMVFIDSELSEKSYFKENGIVVHEISNFDQLLDKITKESNVTVIDIFIHSDKQKIIIGQDIITIDNIERYQPKLNKFGQYLPADAHINLLGCDIAKTLEGKALIDLFAKYTGVTVAASDDKTGLTELGGDWDLEYVTHMSVLKLSQVPLFYQSYPAILSHDASYIHPTKIDPSTTDTDGDGVMDDVDVDDDNDGILDTIERDAFCVAAGTNYIGPAYFSHVDIENVAATPYGQPKPYEWVDGNPSSGWQPFTWTDQSLPIKFTFNLVAPLAADGFSLANDYGAHGDGVYNGDGIKEAKISLYNSNDDLLGTETFTPLYTTSNVTKQYTFSQLYTDIAYFIIEAPWKGPGTGGAAPYYQVREVGLFTASDYCAQYDTDGDGIPDHVDLDSDNDGIPDNLEAQPTNSYIPPSGIYDANGLDTAYAGGLTPENTDGIDEPDWRDLDTDNDLGSDESESAVSITHNDLNHDGIDDNILPPPAPGVWGPGIVNLTVNTSADFLAFYPQAATVSEVLWRTDAYPAADYGDAPDTSALAAMNNYQTKESNLGPAHLIDPHLYIGTTPADIDSGLLQDLNAISDDSDGTDDEGGMTLIPIQIASTDYKIYIPTTNNTGSTATLVGWIDFNRNGQFEDSEGQLVQIPSGVTQVNTELEWDNISPSNSTHLFMRLRLINRVITNITDVSSLGFDGSGEVEDHLIVINDIDLGDAPDSYGIDPSLGGAYHLINNTANLYLGNSTIDNDTSDQASNDALGDDNSGSDDENALTSMLTPIALNSTSYAVELTVRNTTGNPAYLVGWIDANRNGTFDAIEGQVVTITTGQNGAYTYTFNNNQLRYLTAGNSYLRFRLSTDPLTVINSNGAASDGEVEDYAVLLGSIDLGDLPDINNNTGVGNYQTDLGNNGAHHSTDGLPTIYLGSQSPDADNVSLQSTNADGDNLDGINDEDGLLSPILPVLSNGAGYQANISVTNNSTQNAYLYAWIDWDRDGAFEPDELIQQAVTLPNNVQLIPASSGTKTYTLSWINDVATSNGIKYGVRLRLTTEVLIDDTDTTFDERSLGFAANGEVEDYLLSATNKIDLGDAPDTYQTTIVNNGPTHTYSNGLYLGANNIDSEYSVVPNPNATTDDDTVTDDETGITKPLAFYDALNTSYSVDITANNSSGSMATLVAWLDINGDGQFSSNEVVDNINGLPFTNSPFNPNNYPSGSNNLTNKITLTWNNITSLTTGTVALRVRLANTSLTANAWFGHANGGEVEDYMVQVLGADYGDAPVSFGSASHLASSNDIKLGVLLDLDSGNWGDGIDDNSNATDDDTSNDPIAGVDDEDGIGSLPSLNADDNSLNVDISVTNNHSAPATLYMWFDSDGNGTFDVDELETATVAASSGTNNQTIIWNSIFPKYGTRYIRARITSDNLTTTATGSDPDPRAIVQANDGEVEDYQLPVIYTHPSITTPTTTDTDLDGVTDDIDIDDDNDGILDVDEMNNDPNYLYVDYFEAVNPSDPNQCPLVKHTGDGNYGSPAHVGGVGDSNPSGSPLACAGQHGMGSSGHSQVNNMWRNYGGSCSSGRFYGYLTLCNEFDTTSTRCPPPSGGGAHAFNNNFYRVLNSYLPTVTLQAGVTYQLRALMSQGVMTKTQGVINGTAINPNETIIGGENYYTFDYTPTVNEPLSMLAIKNNFVASGSNNSGGGNDYALCGVDFAIKDYVAVIDTDLDGIPDHLDLDSDNDGIPDNIEAQTTAGYVQPNPDSNGTYAANDGLNSAYITAAYGQNGITPNNNDAIDEPDWRDTDSDNTETNDTEEAGLTSVLSGVDSNLDGIDDAVLPPVSGVWGPMNANISNPLSHYPDNGTEMLWRSSNGRDYGDAPTTYGEASHDLRLGLAQVYLGATQPDKDSGSWGDGIDDNTNASDDDTIDDPSGGIDDEDGLTIRPHLTEGDTAALFTVNATNSTTDPATLIAWFDSDKNGIFDADEAQIVTVNSGELNKAVILTFPTSALTVGDHYLRIRITTDNLTVINASNDVSDGEVEDHLVIVAPIATAAHDGGDAPDTYLTTYSSGGPYHTHSAQLYLGANNVDGEDAIASVSANADDNLVNSDEEGLTLVAMNSGDTNYTLTANVFNNTGNDAQLIVWIDWDRSGTFEASEAQLQDSLVSNNTVSNTVLNWTGITPAISGGRYIIRARLMPTSDGLTVADVGGYASNGEVEDHLLYVKDADYGDAPASYGSASHNIGIHTIQLGTVVDLDAGDWGNGIDDNGDASDDDAIGDPINGVDDEDGIATLPDIEVGSDNSYSLTIDVNNSHPTLDASLHVWLDSDGSGTFDVDEYQMATIVAATGVTTENIMWSGLSGMTAGTRYVRARITTDSLTTLATGSNPDTRAIGLATDGEVEDYAITFNYIHPSSTSSSTTDTDKDGVMDDIDIDDDNDGITDCNEMLNATDPFDGSEFLQYSAVNYDISNGLSDVAAYRVKADTTWILGTYQANRIVATGVYDKVGATHPMDIVLGGGTTQYAKNIVDTTVGLTNIVYQNGFSSGNGPDSNVFRFTTTIPNNMAGNYNFRLSSTDEDNAIAVNGVVIGHGGSNYSGSNTIDVPVTLAAGDELVIAYRNIYPVHQNGNVFVTSTVQLCVPIDTDKDSIPDHLDLDSDNDGIPDNLEAQATANYIQPSNESHLITDLDQDGLDDVYDADTSDMDETVSAGLTPVNTDSSDNADWLDSDSDNTETDDTTEASFSLSGTDSNFDGIDDAILPPPPATEWGRVNFVVNTIITSSTDFLNRYPSNNGVEVDWRASLMPDYGDAPAPYQDVSHTTSLAAKQTYLGTVKPDGDSGSWGDGSDTSFIARDDDTWGDPAGGVDDEDGIAFVKLDATDVTYSVDAMVTNTLGVDSYLYAWVDWDKNNRFDKDEFIDGGVITIIDGTSTQSQPMTWTSLSGLSDGNYYLRVRITSDVLADTVTGSNEDPRSYGSATNGEVEDHRIVVGEVDFGDALDEYQTALATNGAYHVVTPTLFLGDQVADGETDAIPDILARSDDANTSPDDEDGINILRPVAIGASEYSTIIEATNNSGIEANLWAWVDFNQNNQFDSGEAQSTTVPTGTNQGQFTLTWTGLSGVTLAPHRMSYMRVRLTTDTLTSSDWMGGASDGEVEDYLLAIGLGDLGDAPDSYGTDRVDLSGEGVGPLHIVEVTPVVYLGAIAPDDEANGFVDGIDNTGKAADDDVAGVNDDEDGVTIPTIITAQPSVPVQLITRVHTDANATLYGWIDFNRNGVFDAATEAATPISLIAADDDTDQALTFTVPSDVVPGISYLRVRICRDSTNCSTPHGLANDGEIEDYQLTLEVEYDYGDAPESAGFNTLAANNGPRHATGSPYIYLGAVVADVDIDGFGSGIDNTGNATGDDIEGVPDDEDAFTTAPMYTRGSGTLTLDVMCNDHDGTTDLGAVVYGWVDFNVDGDLSGSGEFISAPCNDVDAISNGSATLNFTVADDSGFGEMYVRLRITTETLLQSDIDIQAPNGEIEDHAISTKDYGDAPMTYVAGGMASHYVRANYIGTSVDVDSTHYTTPDGDNLAVGSGGNGDDETGSTIKLYNQIQSTGLNMAGSNIELDATHDGYVSVWIDWNNDGDWNDSGEQSINDMAVTAGNNILPIPTSSSATGTNFWTRTRYCTNSSDCNMVTGVANDGEVEDHRIALTDLSCLPLGSQFRIVTGANSYVDNSTNEIIITPDANSQRGGFWTTDKFDLASAFRVRFGIYLGSNDAGADGVTFTMQNDPAGNQALGVLGGGLGSQGLDPAVTIDFDTYPNGPFSSYLDISNDHTAIYDPAALPFTRIGTTTYDLGNIEDGQYHEVILDWDPTTNIFTYYFDGMLKETLTRDFINLDFNGDSNVYYGFTGATGGAKNLQKVCILEQTITFSEYDYGDAPDGAAGTTTADYNTRNDDNGAAHLRYDFDENNQVDITLGTEWDTDDGTLQDSSATADDVTNTPNDEDGVTLNTTMKPGTNENITISTTLDPGSDLTTVNVYAWIDWNRNGDWSDAGEQIVSAAAVTANTGLTYPVTVPPGASMGYTYMRVRVCSSTECNTPVGEAPNGEVEDYKIFVSDLVTTSTCDKFYVTKAVTDPNYTYASVTPVPPLSFNFNNIKTGVTYTGLNSLAINRDTGILYMTYRNGAGKLALLATDTLGTNFIPLGVVRSAGSYTLRHISNGNSRTVNAGDTLALLEGFIIQNTFFAPNTGSLSRDGTKYYITHSTWDSYLVIDLASMTFEAKPTPAAMINTTSDALRISADWAVSEIDGLIYAADITGNAFDYGFTFTEAEPTTPKLYALDPVANTVVVTDLIFNGKAPNLWSGAVVTDDLNHLYVMTNGGDHDSNHNGSYDLFDQMGLYRINMITNQASYVVGSGDGLLSQHDASGCIASVDRGDAPETYGKAGHRNRDVALSGSPDLILGTRWDPDIHDFFSDDATGDNVTGEDDEEGVAMPADIIVSTATVIPITISDTTGSGGRLNVFVDLNNNGVFTDPGELVLDDYSVTNGVNNVPVTLNAAYTNGYNGDTFIRFRLCDTADVCDTATGLVDNGEVEDYKFNLINQIVLNGLVFEDNGKGGVTAHDGKQEGDERGLANFVVNAIYKGTGISGYVTNQVITSTVTGGDGNYTLVIPVELAGEPIEVQVVKQAAWVDISESDVTDPALNLVGKVINSSLTDSLMLVTATAGDYLTNIDFGKVTVPTLEPDNYTETEPGLAVLFSHKFDVDTSGDVSFSISDQQASPSGYPWNEVLYFDANCNGELDAGVDGFVTNPTAVNADTNTQVCVLVKVIVPDNVPLHAVYNYQLNADLAFANTSETRRVSDVDTIKVSFHGAGELEIEKTVKNITTNDVEGRSNQAIPSDELEYKIYFINNGSGSITAIKLYDAVPEYSYLSQVISCTSPETLLPSSIATCSITTTDGINAVSYEGGIEWQLGGTLAPGESGYVTYRVIVK</sequence>
<protein>
    <submittedName>
        <fullName evidence="5">Uncharacterized protein</fullName>
    </submittedName>
</protein>
<dbReference type="CDD" id="cd01951">
    <property type="entry name" value="lectin_L-type"/>
    <property type="match status" value="1"/>
</dbReference>
<feature type="domain" description="DUF4347" evidence="3">
    <location>
        <begin position="66"/>
        <end position="183"/>
    </location>
</feature>
<keyword evidence="2" id="KW-0472">Membrane</keyword>
<evidence type="ECO:0000256" key="2">
    <source>
        <dbReference type="SAM" id="Phobius"/>
    </source>
</evidence>
<feature type="domain" description="GEVED" evidence="4">
    <location>
        <begin position="832"/>
        <end position="910"/>
    </location>
</feature>
<evidence type="ECO:0000256" key="1">
    <source>
        <dbReference type="SAM" id="MobiDB-lite"/>
    </source>
</evidence>
<dbReference type="PROSITE" id="PS00018">
    <property type="entry name" value="EF_HAND_1"/>
    <property type="match status" value="1"/>
</dbReference>
<evidence type="ECO:0000259" key="3">
    <source>
        <dbReference type="Pfam" id="PF14252"/>
    </source>
</evidence>
<feature type="domain" description="GEVED" evidence="4">
    <location>
        <begin position="1982"/>
        <end position="2057"/>
    </location>
</feature>
<gene>
    <name evidence="5" type="ORF">C9J27_13965</name>
</gene>
<dbReference type="InterPro" id="IPR013320">
    <property type="entry name" value="ConA-like_dom_sf"/>
</dbReference>
<feature type="compositionally biased region" description="Acidic residues" evidence="1">
    <location>
        <begin position="2732"/>
        <end position="2747"/>
    </location>
</feature>
<reference evidence="5 6" key="1">
    <citation type="submission" date="2018-01" db="EMBL/GenBank/DDBJ databases">
        <title>Whole genome sequencing of Histamine producing bacteria.</title>
        <authorList>
            <person name="Butler K."/>
        </authorList>
    </citation>
    <scope>NUCLEOTIDE SEQUENCE [LARGE SCALE GENOMIC DNA]</scope>
    <source>
        <strain evidence="5 6">FS-7.2</strain>
    </source>
</reference>
<dbReference type="InterPro" id="IPR056573">
    <property type="entry name" value="Lectin_L-type_dom"/>
</dbReference>
<keyword evidence="2" id="KW-0812">Transmembrane</keyword>
<comment type="caution">
    <text evidence="5">The sequence shown here is derived from an EMBL/GenBank/DDBJ whole genome shotgun (WGS) entry which is preliminary data.</text>
</comment>
<dbReference type="RefSeq" id="WP_107289753.1">
    <property type="nucleotide sequence ID" value="NZ_PYNF01000011.1"/>
</dbReference>
<feature type="domain" description="GEVED" evidence="4">
    <location>
        <begin position="4029"/>
        <end position="4105"/>
    </location>
</feature>
<feature type="compositionally biased region" description="Polar residues" evidence="1">
    <location>
        <begin position="2749"/>
        <end position="2759"/>
    </location>
</feature>
<accession>A0A2T3KGQ2</accession>
<feature type="region of interest" description="Disordered" evidence="1">
    <location>
        <begin position="3971"/>
        <end position="3997"/>
    </location>
</feature>
<feature type="region of interest" description="Disordered" evidence="1">
    <location>
        <begin position="1916"/>
        <end position="1951"/>
    </location>
</feature>
<dbReference type="EMBL" id="PYNF01000011">
    <property type="protein sequence ID" value="PSU98122.1"/>
    <property type="molecule type" value="Genomic_DNA"/>
</dbReference>
<feature type="domain" description="GEVED" evidence="4">
    <location>
        <begin position="1202"/>
        <end position="1295"/>
    </location>
</feature>
<dbReference type="InterPro" id="IPR028974">
    <property type="entry name" value="TSP_type-3_rpt"/>
</dbReference>
<keyword evidence="2" id="KW-1133">Transmembrane helix</keyword>
<dbReference type="InterPro" id="IPR045474">
    <property type="entry name" value="GEVED"/>
</dbReference>
<dbReference type="Proteomes" id="UP000241426">
    <property type="component" value="Unassembled WGS sequence"/>
</dbReference>
<feature type="domain" description="GEVED" evidence="4">
    <location>
        <begin position="4510"/>
        <end position="4589"/>
    </location>
</feature>
<dbReference type="Pfam" id="PF14252">
    <property type="entry name" value="DUF4347"/>
    <property type="match status" value="1"/>
</dbReference>
<evidence type="ECO:0000259" key="4">
    <source>
        <dbReference type="Pfam" id="PF20009"/>
    </source>
</evidence>
<evidence type="ECO:0000313" key="5">
    <source>
        <dbReference type="EMBL" id="PSU98122.1"/>
    </source>
</evidence>
<evidence type="ECO:0000313" key="6">
    <source>
        <dbReference type="Proteomes" id="UP000241426"/>
    </source>
</evidence>
<dbReference type="Pfam" id="PF20009">
    <property type="entry name" value="GEVED"/>
    <property type="match status" value="15"/>
</dbReference>
<feature type="compositionally biased region" description="Polar residues" evidence="1">
    <location>
        <begin position="3979"/>
        <end position="3993"/>
    </location>
</feature>
<feature type="compositionally biased region" description="Acidic residues" evidence="1">
    <location>
        <begin position="1819"/>
        <end position="1829"/>
    </location>
</feature>
<feature type="transmembrane region" description="Helical" evidence="2">
    <location>
        <begin position="7"/>
        <end position="25"/>
    </location>
</feature>
<feature type="domain" description="GEVED" evidence="4">
    <location>
        <begin position="2906"/>
        <end position="2994"/>
    </location>
</feature>
<dbReference type="Pfam" id="PF18483">
    <property type="entry name" value="Lectin_L-type_dom"/>
    <property type="match status" value="1"/>
</dbReference>
<feature type="compositionally biased region" description="Acidic residues" evidence="1">
    <location>
        <begin position="1935"/>
        <end position="1951"/>
    </location>
</feature>
<dbReference type="SUPFAM" id="SSF49899">
    <property type="entry name" value="Concanavalin A-like lectins/glucanases"/>
    <property type="match status" value="1"/>
</dbReference>
<dbReference type="Gene3D" id="2.60.120.200">
    <property type="match status" value="1"/>
</dbReference>
<feature type="domain" description="GEVED" evidence="4">
    <location>
        <begin position="3272"/>
        <end position="3351"/>
    </location>
</feature>
<feature type="domain" description="GEVED" evidence="4">
    <location>
        <begin position="2153"/>
        <end position="2233"/>
    </location>
</feature>
<feature type="domain" description="GEVED" evidence="4">
    <location>
        <begin position="1391"/>
        <end position="1474"/>
    </location>
</feature>
<proteinExistence type="predicted"/>
<feature type="region of interest" description="Disordered" evidence="1">
    <location>
        <begin position="1800"/>
        <end position="1830"/>
    </location>
</feature>
<dbReference type="GO" id="GO:0005509">
    <property type="term" value="F:calcium ion binding"/>
    <property type="evidence" value="ECO:0007669"/>
    <property type="project" value="InterPro"/>
</dbReference>
<dbReference type="Gene3D" id="4.10.1080.10">
    <property type="entry name" value="TSP type-3 repeat"/>
    <property type="match status" value="2"/>
</dbReference>
<feature type="domain" description="GEVED" evidence="4">
    <location>
        <begin position="1013"/>
        <end position="1107"/>
    </location>
</feature>
<dbReference type="InterPro" id="IPR025592">
    <property type="entry name" value="DUF4347"/>
</dbReference>
<organism evidence="5 6">
    <name type="scientific">Photobacterium kishitanii</name>
    <dbReference type="NCBI Taxonomy" id="318456"/>
    <lineage>
        <taxon>Bacteria</taxon>
        <taxon>Pseudomonadati</taxon>
        <taxon>Pseudomonadota</taxon>
        <taxon>Gammaproteobacteria</taxon>
        <taxon>Vibrionales</taxon>
        <taxon>Vibrionaceae</taxon>
        <taxon>Photobacterium</taxon>
    </lineage>
</organism>
<feature type="domain" description="GEVED" evidence="4">
    <location>
        <begin position="3624"/>
        <end position="3700"/>
    </location>
</feature>
<feature type="domain" description="GEVED" evidence="4">
    <location>
        <begin position="658"/>
        <end position="737"/>
    </location>
</feature>